<dbReference type="GO" id="GO:0016491">
    <property type="term" value="F:oxidoreductase activity"/>
    <property type="evidence" value="ECO:0007669"/>
    <property type="project" value="UniProtKB-KW"/>
</dbReference>
<evidence type="ECO:0000256" key="2">
    <source>
        <dbReference type="ARBA" id="ARBA00023002"/>
    </source>
</evidence>
<dbReference type="SUPFAM" id="SSF51735">
    <property type="entry name" value="NAD(P)-binding Rossmann-fold domains"/>
    <property type="match status" value="1"/>
</dbReference>
<evidence type="ECO:0000313" key="4">
    <source>
        <dbReference type="EMBL" id="CAE0705393.1"/>
    </source>
</evidence>
<dbReference type="PANTHER" id="PTHR24320">
    <property type="entry name" value="RETINOL DEHYDROGENASE"/>
    <property type="match status" value="1"/>
</dbReference>
<evidence type="ECO:0000256" key="3">
    <source>
        <dbReference type="SAM" id="Phobius"/>
    </source>
</evidence>
<gene>
    <name evidence="4" type="ORF">PCAL00307_LOCUS20842</name>
    <name evidence="5" type="ORF">PECAL_2P23670</name>
</gene>
<name>A0A7S4EDJ0_9STRA</name>
<comment type="similarity">
    <text evidence="1">Belongs to the short-chain dehydrogenases/reductases (SDR) family.</text>
</comment>
<keyword evidence="3" id="KW-0812">Transmembrane</keyword>
<dbReference type="Pfam" id="PF00106">
    <property type="entry name" value="adh_short"/>
    <property type="match status" value="1"/>
</dbReference>
<reference evidence="5" key="2">
    <citation type="submission" date="2021-11" db="EMBL/GenBank/DDBJ databases">
        <authorList>
            <consortium name="Genoscope - CEA"/>
            <person name="William W."/>
        </authorList>
    </citation>
    <scope>NUCLEOTIDE SEQUENCE</scope>
</reference>
<dbReference type="OrthoDB" id="157221at2759"/>
<protein>
    <recommendedName>
        <fullName evidence="7">Oxidoreductase</fullName>
    </recommendedName>
</protein>
<organism evidence="4">
    <name type="scientific">Pelagomonas calceolata</name>
    <dbReference type="NCBI Taxonomy" id="35677"/>
    <lineage>
        <taxon>Eukaryota</taxon>
        <taxon>Sar</taxon>
        <taxon>Stramenopiles</taxon>
        <taxon>Ochrophyta</taxon>
        <taxon>Pelagophyceae</taxon>
        <taxon>Pelagomonadales</taxon>
        <taxon>Pelagomonadaceae</taxon>
        <taxon>Pelagomonas</taxon>
    </lineage>
</organism>
<keyword evidence="6" id="KW-1185">Reference proteome</keyword>
<dbReference type="Proteomes" id="UP000789595">
    <property type="component" value="Unassembled WGS sequence"/>
</dbReference>
<keyword evidence="3" id="KW-0472">Membrane</keyword>
<dbReference type="PRINTS" id="PR00081">
    <property type="entry name" value="GDHRDH"/>
</dbReference>
<evidence type="ECO:0000256" key="1">
    <source>
        <dbReference type="ARBA" id="ARBA00006484"/>
    </source>
</evidence>
<accession>A0A7S4EDJ0</accession>
<keyword evidence="2" id="KW-0560">Oxidoreductase</keyword>
<dbReference type="PANTHER" id="PTHR24320:SF148">
    <property type="entry name" value="NAD(P)-BINDING ROSSMANN-FOLD SUPERFAMILY PROTEIN"/>
    <property type="match status" value="1"/>
</dbReference>
<proteinExistence type="inferred from homology"/>
<dbReference type="Gene3D" id="3.40.50.720">
    <property type="entry name" value="NAD(P)-binding Rossmann-like Domain"/>
    <property type="match status" value="1"/>
</dbReference>
<sequence>MTSLHNALRRRIPHYLLSLCVACLATTIGVVVWELAGDESFLTGSAPWLHIRHAHGFSYAHMPSLQNKTAVVTGASSGLGLAVARGLADAGCTVITTARTFDKCAKTTKTVGSGTCVAMELLELKSVYRAARVVKEMAPSGIDFLVLNAGIMMPPLSISEDGLEAQFQTNHLGHFVLVNEVLPLLNEGARVVAVSSVAHRFSSQDELWTAEKLNDRQTYNKLRWYGWSKLCNILFSRELHRRYDVHAVAVHPGAVRGNLLRFVPAPWFVVRAFERLFYWDAATAALTVLRPLVDSTIEPGSYLVPVARPHVSSDRAADAELGVRLWSASEVLVADIRHANGNYSDVMYSS</sequence>
<evidence type="ECO:0000313" key="6">
    <source>
        <dbReference type="Proteomes" id="UP000789595"/>
    </source>
</evidence>
<keyword evidence="3" id="KW-1133">Transmembrane helix</keyword>
<dbReference type="AlphaFoldDB" id="A0A7S4EDJ0"/>
<evidence type="ECO:0008006" key="7">
    <source>
        <dbReference type="Google" id="ProtNLM"/>
    </source>
</evidence>
<dbReference type="InterPro" id="IPR002347">
    <property type="entry name" value="SDR_fam"/>
</dbReference>
<reference evidence="4" key="1">
    <citation type="submission" date="2021-01" db="EMBL/GenBank/DDBJ databases">
        <authorList>
            <person name="Corre E."/>
            <person name="Pelletier E."/>
            <person name="Niang G."/>
            <person name="Scheremetjew M."/>
            <person name="Finn R."/>
            <person name="Kale V."/>
            <person name="Holt S."/>
            <person name="Cochrane G."/>
            <person name="Meng A."/>
            <person name="Brown T."/>
            <person name="Cohen L."/>
        </authorList>
    </citation>
    <scope>NUCLEOTIDE SEQUENCE</scope>
    <source>
        <strain evidence="4">CCMP1756</strain>
    </source>
</reference>
<evidence type="ECO:0000313" key="5">
    <source>
        <dbReference type="EMBL" id="CAH0369250.1"/>
    </source>
</evidence>
<feature type="transmembrane region" description="Helical" evidence="3">
    <location>
        <begin position="12"/>
        <end position="33"/>
    </location>
</feature>
<dbReference type="EMBL" id="HBIW01024151">
    <property type="protein sequence ID" value="CAE0705393.1"/>
    <property type="molecule type" value="Transcribed_RNA"/>
</dbReference>
<dbReference type="EMBL" id="CAKKNE010000002">
    <property type="protein sequence ID" value="CAH0369250.1"/>
    <property type="molecule type" value="Genomic_DNA"/>
</dbReference>
<dbReference type="InterPro" id="IPR036291">
    <property type="entry name" value="NAD(P)-bd_dom_sf"/>
</dbReference>